<feature type="signal peptide" evidence="4">
    <location>
        <begin position="1"/>
        <end position="30"/>
    </location>
</feature>
<proteinExistence type="inferred from homology"/>
<dbReference type="PANTHER" id="PTHR30024:SF47">
    <property type="entry name" value="TAURINE-BINDING PERIPLASMIC PROTEIN"/>
    <property type="match status" value="1"/>
</dbReference>
<dbReference type="Pfam" id="PF09084">
    <property type="entry name" value="NMT1"/>
    <property type="match status" value="1"/>
</dbReference>
<organism evidence="6 7">
    <name type="scientific">Dactylosporangium sucinum</name>
    <dbReference type="NCBI Taxonomy" id="1424081"/>
    <lineage>
        <taxon>Bacteria</taxon>
        <taxon>Bacillati</taxon>
        <taxon>Actinomycetota</taxon>
        <taxon>Actinomycetes</taxon>
        <taxon>Micromonosporales</taxon>
        <taxon>Micromonosporaceae</taxon>
        <taxon>Dactylosporangium</taxon>
    </lineage>
</organism>
<feature type="domain" description="SsuA/THI5-like" evidence="5">
    <location>
        <begin position="60"/>
        <end position="276"/>
    </location>
</feature>
<evidence type="ECO:0000313" key="7">
    <source>
        <dbReference type="Proteomes" id="UP000642070"/>
    </source>
</evidence>
<dbReference type="SUPFAM" id="SSF53850">
    <property type="entry name" value="Periplasmic binding protein-like II"/>
    <property type="match status" value="1"/>
</dbReference>
<name>A0A917U055_9ACTN</name>
<evidence type="ECO:0000256" key="3">
    <source>
        <dbReference type="ARBA" id="ARBA00022729"/>
    </source>
</evidence>
<reference evidence="6" key="2">
    <citation type="submission" date="2020-09" db="EMBL/GenBank/DDBJ databases">
        <authorList>
            <person name="Sun Q."/>
            <person name="Ohkuma M."/>
        </authorList>
    </citation>
    <scope>NUCLEOTIDE SEQUENCE</scope>
    <source>
        <strain evidence="6">JCM 19831</strain>
    </source>
</reference>
<dbReference type="CDD" id="cd13652">
    <property type="entry name" value="PBP2_ThiY_THI5_like_1"/>
    <property type="match status" value="1"/>
</dbReference>
<reference evidence="6" key="1">
    <citation type="journal article" date="2014" name="Int. J. Syst. Evol. Microbiol.">
        <title>Complete genome sequence of Corynebacterium casei LMG S-19264T (=DSM 44701T), isolated from a smear-ripened cheese.</title>
        <authorList>
            <consortium name="US DOE Joint Genome Institute (JGI-PGF)"/>
            <person name="Walter F."/>
            <person name="Albersmeier A."/>
            <person name="Kalinowski J."/>
            <person name="Ruckert C."/>
        </authorList>
    </citation>
    <scope>NUCLEOTIDE SEQUENCE</scope>
    <source>
        <strain evidence="6">JCM 19831</strain>
    </source>
</reference>
<dbReference type="Proteomes" id="UP000642070">
    <property type="component" value="Unassembled WGS sequence"/>
</dbReference>
<dbReference type="EMBL" id="BMPI01000030">
    <property type="protein sequence ID" value="GGM47892.1"/>
    <property type="molecule type" value="Genomic_DNA"/>
</dbReference>
<gene>
    <name evidence="6" type="primary">ssuA</name>
    <name evidence="6" type="ORF">GCM10007977_056920</name>
</gene>
<comment type="caution">
    <text evidence="6">The sequence shown here is derived from an EMBL/GenBank/DDBJ whole genome shotgun (WGS) entry which is preliminary data.</text>
</comment>
<comment type="similarity">
    <text evidence="2">Belongs to the bacterial solute-binding protein SsuA/TauA family.</text>
</comment>
<protein>
    <submittedName>
        <fullName evidence="6">Nitrate ABC transporter substrate-binding protein</fullName>
    </submittedName>
</protein>
<evidence type="ECO:0000256" key="4">
    <source>
        <dbReference type="SAM" id="SignalP"/>
    </source>
</evidence>
<dbReference type="GO" id="GO:0042597">
    <property type="term" value="C:periplasmic space"/>
    <property type="evidence" value="ECO:0007669"/>
    <property type="project" value="UniProtKB-SubCell"/>
</dbReference>
<evidence type="ECO:0000256" key="2">
    <source>
        <dbReference type="ARBA" id="ARBA00010742"/>
    </source>
</evidence>
<evidence type="ECO:0000259" key="5">
    <source>
        <dbReference type="Pfam" id="PF09084"/>
    </source>
</evidence>
<dbReference type="PROSITE" id="PS51257">
    <property type="entry name" value="PROKAR_LIPOPROTEIN"/>
    <property type="match status" value="1"/>
</dbReference>
<dbReference type="Gene3D" id="3.40.190.10">
    <property type="entry name" value="Periplasmic binding protein-like II"/>
    <property type="match status" value="2"/>
</dbReference>
<accession>A0A917U055</accession>
<dbReference type="InterPro" id="IPR015168">
    <property type="entry name" value="SsuA/THI5"/>
</dbReference>
<sequence>MPRPHAPTGAVQLRRRSVLALGAFATLVTAAGCGDGGTGTAPTSSGGVTKVKIGVIPIVDVAPIYLGVKQGFFTAEGLDVTLETAQGGAAIVPAVVSGQYQFGFSNTTSLLLANSQGLPLKVAAAGVASTGKEGEDFGAVVVKADSPIKTAKDLAGKRIAVNTLKNINTTTINNVVKKAGGDPSTISFVELAFPDIAAAVAKGDVDAGQVVEPFLTIATGQGFRQVVSNYAGTDADLTVGMYFTSQQFAQQNPKLVTAFTAAMQKSMEYAAAHPDEVRAVLSTYTKIDPAVQAKLVLPKWPSAVDRDSVQLLGDLAKADGLITKPLTLDTLLP</sequence>
<evidence type="ECO:0000313" key="6">
    <source>
        <dbReference type="EMBL" id="GGM47892.1"/>
    </source>
</evidence>
<comment type="subcellular location">
    <subcellularLocation>
        <location evidence="1">Periplasm</location>
    </subcellularLocation>
</comment>
<feature type="chain" id="PRO_5037253258" evidence="4">
    <location>
        <begin position="31"/>
        <end position="333"/>
    </location>
</feature>
<keyword evidence="3 4" id="KW-0732">Signal</keyword>
<keyword evidence="7" id="KW-1185">Reference proteome</keyword>
<dbReference type="RefSeq" id="WP_190253024.1">
    <property type="nucleotide sequence ID" value="NZ_BMPI01000030.1"/>
</dbReference>
<dbReference type="PANTHER" id="PTHR30024">
    <property type="entry name" value="ALIPHATIC SULFONATES-BINDING PROTEIN-RELATED"/>
    <property type="match status" value="1"/>
</dbReference>
<dbReference type="AlphaFoldDB" id="A0A917U055"/>
<evidence type="ECO:0000256" key="1">
    <source>
        <dbReference type="ARBA" id="ARBA00004418"/>
    </source>
</evidence>